<evidence type="ECO:0000313" key="3">
    <source>
        <dbReference type="Proteomes" id="UP001211894"/>
    </source>
</evidence>
<dbReference type="InterPro" id="IPR025495">
    <property type="entry name" value="DUF4386"/>
</dbReference>
<feature type="transmembrane region" description="Helical" evidence="1">
    <location>
        <begin position="134"/>
        <end position="155"/>
    </location>
</feature>
<feature type="transmembrane region" description="Helical" evidence="1">
    <location>
        <begin position="7"/>
        <end position="27"/>
    </location>
</feature>
<keyword evidence="1" id="KW-0472">Membrane</keyword>
<evidence type="ECO:0000256" key="1">
    <source>
        <dbReference type="SAM" id="Phobius"/>
    </source>
</evidence>
<gene>
    <name evidence="2" type="ORF">PJ311_17390</name>
</gene>
<evidence type="ECO:0000313" key="2">
    <source>
        <dbReference type="EMBL" id="MDA7028319.1"/>
    </source>
</evidence>
<keyword evidence="1" id="KW-1133">Transmembrane helix</keyword>
<accession>A0ABT4X9A0</accession>
<reference evidence="2 3" key="1">
    <citation type="submission" date="2023-01" db="EMBL/GenBank/DDBJ databases">
        <title>Bacillus changyiensis sp. nov., isolated from a coastal deposit.</title>
        <authorList>
            <person name="Xiao G."/>
            <person name="Lai Q."/>
            <person name="Hu Z."/>
            <person name="Shao Z."/>
        </authorList>
    </citation>
    <scope>NUCLEOTIDE SEQUENCE [LARGE SCALE GENOMIC DNA]</scope>
    <source>
        <strain evidence="2 3">CLL-7-23</strain>
    </source>
</reference>
<feature type="transmembrane region" description="Helical" evidence="1">
    <location>
        <begin position="47"/>
        <end position="71"/>
    </location>
</feature>
<feature type="transmembrane region" description="Helical" evidence="1">
    <location>
        <begin position="83"/>
        <end position="106"/>
    </location>
</feature>
<organism evidence="2 3">
    <name type="scientific">Bacillus changyiensis</name>
    <dbReference type="NCBI Taxonomy" id="3004103"/>
    <lineage>
        <taxon>Bacteria</taxon>
        <taxon>Bacillati</taxon>
        <taxon>Bacillota</taxon>
        <taxon>Bacilli</taxon>
        <taxon>Bacillales</taxon>
        <taxon>Bacillaceae</taxon>
        <taxon>Bacillus</taxon>
    </lineage>
</organism>
<dbReference type="EMBL" id="JAQKAB010000015">
    <property type="protein sequence ID" value="MDA7028319.1"/>
    <property type="molecule type" value="Genomic_DNA"/>
</dbReference>
<feature type="transmembrane region" description="Helical" evidence="1">
    <location>
        <begin position="167"/>
        <end position="188"/>
    </location>
</feature>
<comment type="caution">
    <text evidence="2">The sequence shown here is derived from an EMBL/GenBank/DDBJ whole genome shotgun (WGS) entry which is preliminary data.</text>
</comment>
<protein>
    <submittedName>
        <fullName evidence="2">DUF4386 domain-containing protein</fullName>
    </submittedName>
</protein>
<name>A0ABT4X9A0_9BACI</name>
<keyword evidence="1" id="KW-0812">Transmembrane</keyword>
<proteinExistence type="predicted"/>
<dbReference type="Pfam" id="PF14329">
    <property type="entry name" value="DUF4386"/>
    <property type="match status" value="1"/>
</dbReference>
<feature type="transmembrane region" description="Helical" evidence="1">
    <location>
        <begin position="194"/>
        <end position="215"/>
    </location>
</feature>
<sequence>MNTNRKTAITFGVLIILGIVFGIFSSVPALEQPDYLMKLSSIKMQVLIAVFCQFMMAAVYVCIAVLLYPIIKKYNEKLALGYFGFRMIGAAILFIGIASLLLLLFISERFVIEGQPSSSYFQTMGELLRVGRDLMNHIVMILPWSLGGLILYFCFFQMKLIPKWLSVWGMIGSILTLIATLLLMFDLIKIVTPIYFIMNTPTAIFELVLAVYLMIKSFNPIVDDSNDT</sequence>
<keyword evidence="3" id="KW-1185">Reference proteome</keyword>
<dbReference type="RefSeq" id="WP_271342125.1">
    <property type="nucleotide sequence ID" value="NZ_JAQKAB010000015.1"/>
</dbReference>
<dbReference type="Proteomes" id="UP001211894">
    <property type="component" value="Unassembled WGS sequence"/>
</dbReference>